<comment type="caution">
    <text evidence="8">The sequence shown here is derived from an EMBL/GenBank/DDBJ whole genome shotgun (WGS) entry which is preliminary data.</text>
</comment>
<keyword evidence="9" id="KW-1185">Reference proteome</keyword>
<keyword evidence="7" id="KW-0698">rRNA processing</keyword>
<dbReference type="PROSITE" id="PS01306">
    <property type="entry name" value="UPF0054"/>
    <property type="match status" value="1"/>
</dbReference>
<keyword evidence="2 7" id="KW-0540">Nuclease</keyword>
<reference evidence="9" key="1">
    <citation type="journal article" date="2019" name="Int. J. Syst. Evol. Microbiol.">
        <title>The Global Catalogue of Microorganisms (GCM) 10K type strain sequencing project: providing services to taxonomists for standard genome sequencing and annotation.</title>
        <authorList>
            <consortium name="The Broad Institute Genomics Platform"/>
            <consortium name="The Broad Institute Genome Sequencing Center for Infectious Disease"/>
            <person name="Wu L."/>
            <person name="Ma J."/>
        </authorList>
    </citation>
    <scope>NUCLEOTIDE SEQUENCE [LARGE SCALE GENOMIC DNA]</scope>
    <source>
        <strain evidence="9">JCM 17706</strain>
    </source>
</reference>
<evidence type="ECO:0000256" key="7">
    <source>
        <dbReference type="HAMAP-Rule" id="MF_00009"/>
    </source>
</evidence>
<dbReference type="RefSeq" id="WP_345096806.1">
    <property type="nucleotide sequence ID" value="NZ_BAABIY010000020.1"/>
</dbReference>
<evidence type="ECO:0000256" key="2">
    <source>
        <dbReference type="ARBA" id="ARBA00022722"/>
    </source>
</evidence>
<dbReference type="EMBL" id="BAABIY010000020">
    <property type="protein sequence ID" value="GAA5098519.1"/>
    <property type="molecule type" value="Genomic_DNA"/>
</dbReference>
<dbReference type="SUPFAM" id="SSF55486">
    <property type="entry name" value="Metalloproteases ('zincins'), catalytic domain"/>
    <property type="match status" value="1"/>
</dbReference>
<organism evidence="8 9">
    <name type="scientific">Bartonella acomydis</name>
    <dbReference type="NCBI Taxonomy" id="686234"/>
    <lineage>
        <taxon>Bacteria</taxon>
        <taxon>Pseudomonadati</taxon>
        <taxon>Pseudomonadota</taxon>
        <taxon>Alphaproteobacteria</taxon>
        <taxon>Hyphomicrobiales</taxon>
        <taxon>Bartonellaceae</taxon>
        <taxon>Bartonella</taxon>
    </lineage>
</organism>
<evidence type="ECO:0000256" key="4">
    <source>
        <dbReference type="ARBA" id="ARBA00022759"/>
    </source>
</evidence>
<dbReference type="InterPro" id="IPR023091">
    <property type="entry name" value="MetalPrtase_cat_dom_sf_prd"/>
</dbReference>
<dbReference type="Gene3D" id="3.40.390.30">
    <property type="entry name" value="Metalloproteases ('zincins'), catalytic domain"/>
    <property type="match status" value="1"/>
</dbReference>
<evidence type="ECO:0000256" key="5">
    <source>
        <dbReference type="ARBA" id="ARBA00022801"/>
    </source>
</evidence>
<dbReference type="InterPro" id="IPR002036">
    <property type="entry name" value="YbeY"/>
</dbReference>
<proteinExistence type="inferred from homology"/>
<accession>A0ABP9MSH1</accession>
<feature type="binding site" evidence="7">
    <location>
        <position position="118"/>
    </location>
    <ligand>
        <name>Zn(2+)</name>
        <dbReference type="ChEBI" id="CHEBI:29105"/>
        <note>catalytic</note>
    </ligand>
</feature>
<dbReference type="EC" id="3.1.-.-" evidence="7"/>
<keyword evidence="5 7" id="KW-0378">Hydrolase</keyword>
<dbReference type="InterPro" id="IPR020549">
    <property type="entry name" value="YbeY_CS"/>
</dbReference>
<gene>
    <name evidence="7 8" type="primary">ybeY</name>
    <name evidence="8" type="ORF">GCM10023260_09160</name>
</gene>
<keyword evidence="6 7" id="KW-0862">Zinc</keyword>
<evidence type="ECO:0000313" key="9">
    <source>
        <dbReference type="Proteomes" id="UP001501525"/>
    </source>
</evidence>
<comment type="cofactor">
    <cofactor evidence="7">
        <name>Zn(2+)</name>
        <dbReference type="ChEBI" id="CHEBI:29105"/>
    </cofactor>
    <text evidence="7">Binds 1 zinc ion.</text>
</comment>
<evidence type="ECO:0000256" key="1">
    <source>
        <dbReference type="ARBA" id="ARBA00010875"/>
    </source>
</evidence>
<feature type="binding site" evidence="7">
    <location>
        <position position="128"/>
    </location>
    <ligand>
        <name>Zn(2+)</name>
        <dbReference type="ChEBI" id="CHEBI:29105"/>
        <note>catalytic</note>
    </ligand>
</feature>
<dbReference type="NCBIfam" id="TIGR00043">
    <property type="entry name" value="rRNA maturation RNase YbeY"/>
    <property type="match status" value="1"/>
</dbReference>
<keyword evidence="4 7" id="KW-0255">Endonuclease</keyword>
<sequence length="166" mass="19079">MITIDINIDSSGWDDEQILYNITEKALKTTMHHLSFENVVSEISLLFTNDKYMAQINAQWRGKNKPTNVLSFPAFSLKVGQTPGPMLGDIIIARETVLLEAKSEGKLFQDHLTHMIVHGVLHLLGYNHETDNEAYQMEKLEKEILQKLSIKDPYSEFENDKNQLFK</sequence>
<evidence type="ECO:0000256" key="6">
    <source>
        <dbReference type="ARBA" id="ARBA00022833"/>
    </source>
</evidence>
<comment type="subcellular location">
    <subcellularLocation>
        <location evidence="7">Cytoplasm</location>
    </subcellularLocation>
</comment>
<dbReference type="Pfam" id="PF02130">
    <property type="entry name" value="YbeY"/>
    <property type="match status" value="1"/>
</dbReference>
<evidence type="ECO:0000313" key="8">
    <source>
        <dbReference type="EMBL" id="GAA5098519.1"/>
    </source>
</evidence>
<dbReference type="Proteomes" id="UP001501525">
    <property type="component" value="Unassembled WGS sequence"/>
</dbReference>
<dbReference type="HAMAP" id="MF_00009">
    <property type="entry name" value="Endoribonucl_YbeY"/>
    <property type="match status" value="1"/>
</dbReference>
<feature type="binding site" evidence="7">
    <location>
        <position position="122"/>
    </location>
    <ligand>
        <name>Zn(2+)</name>
        <dbReference type="ChEBI" id="CHEBI:29105"/>
        <note>catalytic</note>
    </ligand>
</feature>
<evidence type="ECO:0000256" key="3">
    <source>
        <dbReference type="ARBA" id="ARBA00022723"/>
    </source>
</evidence>
<keyword evidence="7" id="KW-0690">Ribosome biogenesis</keyword>
<keyword evidence="7" id="KW-0963">Cytoplasm</keyword>
<protein>
    <recommendedName>
        <fullName evidence="7">Endoribonuclease YbeY</fullName>
        <ecNumber evidence="7">3.1.-.-</ecNumber>
    </recommendedName>
</protein>
<dbReference type="PANTHER" id="PTHR46986">
    <property type="entry name" value="ENDORIBONUCLEASE YBEY, CHLOROPLASTIC"/>
    <property type="match status" value="1"/>
</dbReference>
<comment type="similarity">
    <text evidence="1 7">Belongs to the endoribonuclease YbeY family.</text>
</comment>
<name>A0ABP9MSH1_9HYPH</name>
<keyword evidence="3 7" id="KW-0479">Metal-binding</keyword>
<dbReference type="PANTHER" id="PTHR46986:SF1">
    <property type="entry name" value="ENDORIBONUCLEASE YBEY, CHLOROPLASTIC"/>
    <property type="match status" value="1"/>
</dbReference>
<comment type="function">
    <text evidence="7">Single strand-specific metallo-endoribonuclease involved in late-stage 70S ribosome quality control and in maturation of the 3' terminus of the 16S rRNA.</text>
</comment>